<reference evidence="1" key="1">
    <citation type="submission" date="2014-09" db="EMBL/GenBank/DDBJ databases">
        <authorList>
            <person name="Magalhaes I.L.F."/>
            <person name="Oliveira U."/>
            <person name="Santos F.R."/>
            <person name="Vidigal T.H.D.A."/>
            <person name="Brescovit A.D."/>
            <person name="Santos A.J."/>
        </authorList>
    </citation>
    <scope>NUCLEOTIDE SEQUENCE</scope>
    <source>
        <tissue evidence="1">Shoot tissue taken approximately 20 cm above the soil surface</tissue>
    </source>
</reference>
<protein>
    <submittedName>
        <fullName evidence="1">Uncharacterized protein</fullName>
    </submittedName>
</protein>
<proteinExistence type="predicted"/>
<dbReference type="EMBL" id="GBRH01269176">
    <property type="protein sequence ID" value="JAD28719.1"/>
    <property type="molecule type" value="Transcribed_RNA"/>
</dbReference>
<reference evidence="1" key="2">
    <citation type="journal article" date="2015" name="Data Brief">
        <title>Shoot transcriptome of the giant reed, Arundo donax.</title>
        <authorList>
            <person name="Barrero R.A."/>
            <person name="Guerrero F.D."/>
            <person name="Moolhuijzen P."/>
            <person name="Goolsby J.A."/>
            <person name="Tidwell J."/>
            <person name="Bellgard S.E."/>
            <person name="Bellgard M.I."/>
        </authorList>
    </citation>
    <scope>NUCLEOTIDE SEQUENCE</scope>
    <source>
        <tissue evidence="1">Shoot tissue taken approximately 20 cm above the soil surface</tissue>
    </source>
</reference>
<dbReference type="AlphaFoldDB" id="A0A0A8YPR5"/>
<evidence type="ECO:0000313" key="1">
    <source>
        <dbReference type="EMBL" id="JAD28719.1"/>
    </source>
</evidence>
<accession>A0A0A8YPR5</accession>
<name>A0A0A8YPR5_ARUDO</name>
<organism evidence="1">
    <name type="scientific">Arundo donax</name>
    <name type="common">Giant reed</name>
    <name type="synonym">Donax arundinaceus</name>
    <dbReference type="NCBI Taxonomy" id="35708"/>
    <lineage>
        <taxon>Eukaryota</taxon>
        <taxon>Viridiplantae</taxon>
        <taxon>Streptophyta</taxon>
        <taxon>Embryophyta</taxon>
        <taxon>Tracheophyta</taxon>
        <taxon>Spermatophyta</taxon>
        <taxon>Magnoliopsida</taxon>
        <taxon>Liliopsida</taxon>
        <taxon>Poales</taxon>
        <taxon>Poaceae</taxon>
        <taxon>PACMAD clade</taxon>
        <taxon>Arundinoideae</taxon>
        <taxon>Arundineae</taxon>
        <taxon>Arundo</taxon>
    </lineage>
</organism>
<sequence>MPDMALRVYGWILHSRRSDQLAGTRVTDSAVPLVRTSPSTLQVSE</sequence>